<proteinExistence type="predicted"/>
<evidence type="ECO:0000256" key="4">
    <source>
        <dbReference type="ARBA" id="ARBA00022679"/>
    </source>
</evidence>
<dbReference type="Gene3D" id="3.40.1010.10">
    <property type="entry name" value="Cobalt-precorrin-4 Transmethylase, Domain 1"/>
    <property type="match status" value="1"/>
</dbReference>
<sequence>MMQPPRVQAGNLRIVGLGPGDAGWLTPEASAVLANATDLVGYAPYLDRIPHQHGQVRHASDNRVELERARHALRLAEDARQVAVVSGGDPGVFAMAAAVFEAIEGGDPAWREIDIAVCPGVSAMQAAAARIGAPLGHDFCAISLSDNRKPWSLVEQRLTAAAIGDFVIALYNPASKARPHQIHDAFALLRQRKAGATPVIFARAVGRPDEKIIVTTLRSAEPSLADMSTLVIIGSSETRMIERAGARPFVYTPRGAGASP</sequence>
<dbReference type="GO" id="GO:0032259">
    <property type="term" value="P:methylation"/>
    <property type="evidence" value="ECO:0007669"/>
    <property type="project" value="UniProtKB-KW"/>
</dbReference>
<organism evidence="7 8">
    <name type="scientific">Methylocapsa polymorpha</name>
    <dbReference type="NCBI Taxonomy" id="3080828"/>
    <lineage>
        <taxon>Bacteria</taxon>
        <taxon>Pseudomonadati</taxon>
        <taxon>Pseudomonadota</taxon>
        <taxon>Alphaproteobacteria</taxon>
        <taxon>Hyphomicrobiales</taxon>
        <taxon>Beijerinckiaceae</taxon>
        <taxon>Methylocapsa</taxon>
    </lineage>
</organism>
<dbReference type="RefSeq" id="WP_407340605.1">
    <property type="nucleotide sequence ID" value="NZ_CP136862.1"/>
</dbReference>
<dbReference type="PANTHER" id="PTHR47036:SF1">
    <property type="entry name" value="COBALT-FACTOR III C(17)-METHYLTRANSFERASE-RELATED"/>
    <property type="match status" value="1"/>
</dbReference>
<dbReference type="EMBL" id="CP136862">
    <property type="protein sequence ID" value="WOJ91016.1"/>
    <property type="molecule type" value="Genomic_DNA"/>
</dbReference>
<evidence type="ECO:0000259" key="6">
    <source>
        <dbReference type="Pfam" id="PF00590"/>
    </source>
</evidence>
<gene>
    <name evidence="7" type="primary">cobJ</name>
    <name evidence="7" type="ORF">RZS28_06960</name>
</gene>
<dbReference type="Gene3D" id="3.30.950.10">
    <property type="entry name" value="Methyltransferase, Cobalt-precorrin-4 Transmethylase, Domain 2"/>
    <property type="match status" value="1"/>
</dbReference>
<evidence type="ECO:0000256" key="2">
    <source>
        <dbReference type="ARBA" id="ARBA00022573"/>
    </source>
</evidence>
<dbReference type="InterPro" id="IPR014776">
    <property type="entry name" value="4pyrrole_Mease_sub2"/>
</dbReference>
<evidence type="ECO:0000256" key="1">
    <source>
        <dbReference type="ARBA" id="ARBA00004953"/>
    </source>
</evidence>
<evidence type="ECO:0000313" key="7">
    <source>
        <dbReference type="EMBL" id="WOJ91016.1"/>
    </source>
</evidence>
<dbReference type="CDD" id="cd11646">
    <property type="entry name" value="Precorrin_3B_C17_MT"/>
    <property type="match status" value="1"/>
</dbReference>
<feature type="domain" description="Tetrapyrrole methylase" evidence="6">
    <location>
        <begin position="13"/>
        <end position="220"/>
    </location>
</feature>
<keyword evidence="3 7" id="KW-0489">Methyltransferase</keyword>
<reference evidence="7 8" key="1">
    <citation type="submission" date="2023-10" db="EMBL/GenBank/DDBJ databases">
        <title>Novel methanotroph of the genus Methylocapsa from a subarctic wetland.</title>
        <authorList>
            <person name="Belova S.E."/>
            <person name="Oshkin I.Y."/>
            <person name="Miroshnikov K."/>
            <person name="Dedysh S.N."/>
        </authorList>
    </citation>
    <scope>NUCLEOTIDE SEQUENCE [LARGE SCALE GENOMIC DNA]</scope>
    <source>
        <strain evidence="7 8">RX1</strain>
    </source>
</reference>
<protein>
    <submittedName>
        <fullName evidence="7">Precorrin-3B C(17)-methyltransferase</fullName>
        <ecNumber evidence="7">2.1.1.131</ecNumber>
    </submittedName>
</protein>
<dbReference type="SUPFAM" id="SSF53790">
    <property type="entry name" value="Tetrapyrrole methylase"/>
    <property type="match status" value="1"/>
</dbReference>
<keyword evidence="2" id="KW-0169">Cobalamin biosynthesis</keyword>
<dbReference type="InterPro" id="IPR035996">
    <property type="entry name" value="4pyrrol_Methylase_sf"/>
</dbReference>
<dbReference type="InterPro" id="IPR014777">
    <property type="entry name" value="4pyrrole_Mease_sub1"/>
</dbReference>
<evidence type="ECO:0000256" key="5">
    <source>
        <dbReference type="ARBA" id="ARBA00022691"/>
    </source>
</evidence>
<dbReference type="InterPro" id="IPR006363">
    <property type="entry name" value="Cbl_synth_CobJ/CibH_dom"/>
</dbReference>
<evidence type="ECO:0000256" key="3">
    <source>
        <dbReference type="ARBA" id="ARBA00022603"/>
    </source>
</evidence>
<dbReference type="Proteomes" id="UP001626536">
    <property type="component" value="Chromosome"/>
</dbReference>
<dbReference type="EC" id="2.1.1.131" evidence="7"/>
<dbReference type="InterPro" id="IPR000878">
    <property type="entry name" value="4pyrrol_Mease"/>
</dbReference>
<keyword evidence="8" id="KW-1185">Reference proteome</keyword>
<evidence type="ECO:0000313" key="8">
    <source>
        <dbReference type="Proteomes" id="UP001626536"/>
    </source>
</evidence>
<comment type="pathway">
    <text evidence="1">Cofactor biosynthesis; adenosylcobalamin biosynthesis.</text>
</comment>
<keyword evidence="5" id="KW-0949">S-adenosyl-L-methionine</keyword>
<dbReference type="NCBIfam" id="TIGR01466">
    <property type="entry name" value="cobJ_cbiH"/>
    <property type="match status" value="1"/>
</dbReference>
<dbReference type="InterPro" id="IPR051810">
    <property type="entry name" value="Precorrin_MeTrfase"/>
</dbReference>
<dbReference type="Pfam" id="PF00590">
    <property type="entry name" value="TP_methylase"/>
    <property type="match status" value="1"/>
</dbReference>
<dbReference type="GO" id="GO:0030789">
    <property type="term" value="F:precorrin-3B C17-methyltransferase activity"/>
    <property type="evidence" value="ECO:0007669"/>
    <property type="project" value="UniProtKB-EC"/>
</dbReference>
<accession>A0ABZ0HVT4</accession>
<keyword evidence="4 7" id="KW-0808">Transferase</keyword>
<name>A0ABZ0HVT4_9HYPH</name>
<dbReference type="PANTHER" id="PTHR47036">
    <property type="entry name" value="COBALT-FACTOR III C(17)-METHYLTRANSFERASE-RELATED"/>
    <property type="match status" value="1"/>
</dbReference>